<feature type="compositionally biased region" description="Gly residues" evidence="5">
    <location>
        <begin position="200"/>
        <end position="213"/>
    </location>
</feature>
<dbReference type="SMART" id="SM00356">
    <property type="entry name" value="ZnF_C3H1"/>
    <property type="match status" value="1"/>
</dbReference>
<proteinExistence type="predicted"/>
<sequence length="518" mass="56588">MAELPLPPAEEGPADLTLKPETHPIDSAPTENPTAEIGPLCRFFLEGRCRFGARCRSPHPNTSDTPNLEDHRPTSQDLPPHHPSGKKPAMKTAEDVISRLLWDTQVPAERFSIGYLDRFLGTLEEPFTAFSWEDLASAGPGVLAIPKHRIQYFKYGERVVWEKASRTDEVFGSTGSGRTILQVIEEAEAEREKAQSHASGGEGGKGSTGGRTGHPGEEVGHLDSASDVEEGVDRAAGGREGMRELEEAKDNIISIEHGISEGSEITHEAGGKVVESGVVGHSVEEAESSEPVLNVKRGHSPVMAEDEKNGASESRDGGVFPGHKRRPTHFVAIQITGSKTREAVRHVQKALCQVRPDLAQFCVPLATLHLTLCLLRLDTPEDIYRAVTALRELQANSRRLLPPALLLSFQGVEAFHSHVLYMRPASTAELGTLAHVLEDAFCRKDLTVILPPSKDKFHLTVVKIPPGKQGPQLPEDSSWIPPVEDLGTEAVEALYLCEARQGRRTDGFYTTVLRLDLY</sequence>
<evidence type="ECO:0000256" key="1">
    <source>
        <dbReference type="ARBA" id="ARBA00022723"/>
    </source>
</evidence>
<keyword evidence="1 4" id="KW-0479">Metal-binding</keyword>
<evidence type="ECO:0000313" key="7">
    <source>
        <dbReference type="Proteomes" id="UP000694871"/>
    </source>
</evidence>
<gene>
    <name evidence="8" type="primary">LENG9</name>
</gene>
<dbReference type="InterPro" id="IPR040459">
    <property type="entry name" value="MJ1316"/>
</dbReference>
<dbReference type="Pfam" id="PF04457">
    <property type="entry name" value="MJ1316"/>
    <property type="match status" value="1"/>
</dbReference>
<feature type="zinc finger region" description="C3H1-type" evidence="4">
    <location>
        <begin position="35"/>
        <end position="62"/>
    </location>
</feature>
<feature type="region of interest" description="Disordered" evidence="5">
    <location>
        <begin position="57"/>
        <end position="90"/>
    </location>
</feature>
<feature type="region of interest" description="Disordered" evidence="5">
    <location>
        <begin position="188"/>
        <end position="243"/>
    </location>
</feature>
<dbReference type="Proteomes" id="UP000694871">
    <property type="component" value="Unplaced"/>
</dbReference>
<dbReference type="InterPro" id="IPR000571">
    <property type="entry name" value="Znf_CCCH"/>
</dbReference>
<keyword evidence="3 4" id="KW-0862">Zinc</keyword>
<feature type="region of interest" description="Disordered" evidence="5">
    <location>
        <begin position="1"/>
        <end position="36"/>
    </location>
</feature>
<dbReference type="PANTHER" id="PTHR46729">
    <property type="entry name" value="LEUKOCYTE RECEPTOR CLUSTER MEMBER 9"/>
    <property type="match status" value="1"/>
</dbReference>
<keyword evidence="2 4" id="KW-0863">Zinc-finger</keyword>
<evidence type="ECO:0000259" key="6">
    <source>
        <dbReference type="PROSITE" id="PS50103"/>
    </source>
</evidence>
<evidence type="ECO:0000256" key="4">
    <source>
        <dbReference type="PROSITE-ProRule" id="PRU00723"/>
    </source>
</evidence>
<name>A0ABM1KGL5_GEKJA</name>
<dbReference type="GeneID" id="107115629"/>
<protein>
    <submittedName>
        <fullName evidence="8">Leukocyte receptor cluster member 9</fullName>
    </submittedName>
</protein>
<feature type="compositionally biased region" description="Basic and acidic residues" evidence="5">
    <location>
        <begin position="231"/>
        <end position="243"/>
    </location>
</feature>
<evidence type="ECO:0000256" key="3">
    <source>
        <dbReference type="ARBA" id="ARBA00022833"/>
    </source>
</evidence>
<dbReference type="InterPro" id="IPR042653">
    <property type="entry name" value="Leng9"/>
</dbReference>
<evidence type="ECO:0000256" key="2">
    <source>
        <dbReference type="ARBA" id="ARBA00022771"/>
    </source>
</evidence>
<dbReference type="Pfam" id="PF18044">
    <property type="entry name" value="zf-CCCH_4"/>
    <property type="match status" value="1"/>
</dbReference>
<evidence type="ECO:0000256" key="5">
    <source>
        <dbReference type="SAM" id="MobiDB-lite"/>
    </source>
</evidence>
<organism evidence="7 8">
    <name type="scientific">Gekko japonicus</name>
    <name type="common">Schlegel's Japanese gecko</name>
    <dbReference type="NCBI Taxonomy" id="146911"/>
    <lineage>
        <taxon>Eukaryota</taxon>
        <taxon>Metazoa</taxon>
        <taxon>Chordata</taxon>
        <taxon>Craniata</taxon>
        <taxon>Vertebrata</taxon>
        <taxon>Euteleostomi</taxon>
        <taxon>Lepidosauria</taxon>
        <taxon>Squamata</taxon>
        <taxon>Bifurcata</taxon>
        <taxon>Gekkota</taxon>
        <taxon>Gekkonidae</taxon>
        <taxon>Gekkoninae</taxon>
        <taxon>Gekko</taxon>
    </lineage>
</organism>
<dbReference type="Gene3D" id="3.90.1140.10">
    <property type="entry name" value="Cyclic phosphodiesterase"/>
    <property type="match status" value="1"/>
</dbReference>
<dbReference type="InterPro" id="IPR041367">
    <property type="entry name" value="Znf-CCCH_4"/>
</dbReference>
<feature type="compositionally biased region" description="Basic and acidic residues" evidence="5">
    <location>
        <begin position="305"/>
        <end position="316"/>
    </location>
</feature>
<reference evidence="8" key="1">
    <citation type="submission" date="2025-08" db="UniProtKB">
        <authorList>
            <consortium name="RefSeq"/>
        </authorList>
    </citation>
    <scope>IDENTIFICATION</scope>
</reference>
<feature type="domain" description="C3H1-type" evidence="6">
    <location>
        <begin position="35"/>
        <end position="62"/>
    </location>
</feature>
<dbReference type="RefSeq" id="XP_015272852.1">
    <property type="nucleotide sequence ID" value="XM_015417366.1"/>
</dbReference>
<feature type="region of interest" description="Disordered" evidence="5">
    <location>
        <begin position="304"/>
        <end position="323"/>
    </location>
</feature>
<keyword evidence="8" id="KW-0675">Receptor</keyword>
<dbReference type="InterPro" id="IPR009097">
    <property type="entry name" value="Cyclic_Pdiesterase"/>
</dbReference>
<dbReference type="Gene3D" id="2.30.30.1190">
    <property type="match status" value="1"/>
</dbReference>
<accession>A0ABM1KGL5</accession>
<dbReference type="InterPro" id="IPR019510">
    <property type="entry name" value="AKAP7-like_phosphoesterase"/>
</dbReference>
<feature type="compositionally biased region" description="Pro residues" evidence="5">
    <location>
        <begin position="1"/>
        <end position="10"/>
    </location>
</feature>
<dbReference type="PANTHER" id="PTHR46729:SF1">
    <property type="entry name" value="LEUKOCYTE RECEPTOR CLUSTER MEMBER 9"/>
    <property type="match status" value="1"/>
</dbReference>
<dbReference type="SUPFAM" id="SSF55144">
    <property type="entry name" value="LigT-like"/>
    <property type="match status" value="1"/>
</dbReference>
<dbReference type="PROSITE" id="PS50103">
    <property type="entry name" value="ZF_C3H1"/>
    <property type="match status" value="1"/>
</dbReference>
<evidence type="ECO:0000313" key="8">
    <source>
        <dbReference type="RefSeq" id="XP_015272852.1"/>
    </source>
</evidence>
<dbReference type="Pfam" id="PF10469">
    <property type="entry name" value="AKAP7_NLS"/>
    <property type="match status" value="1"/>
</dbReference>
<keyword evidence="7" id="KW-1185">Reference proteome</keyword>